<dbReference type="InterPro" id="IPR025875">
    <property type="entry name" value="Leu-rich_rpt_4"/>
</dbReference>
<dbReference type="VEuPathDB" id="TrichDB:TVAGG3_0486120"/>
<dbReference type="InParanoid" id="A2G1H8"/>
<keyword evidence="1" id="KW-0433">Leucine-rich repeat</keyword>
<dbReference type="InterPro" id="IPR003591">
    <property type="entry name" value="Leu-rich_rpt_typical-subtyp"/>
</dbReference>
<keyword evidence="4" id="KW-1185">Reference proteome</keyword>
<reference evidence="3" key="1">
    <citation type="submission" date="2006-10" db="EMBL/GenBank/DDBJ databases">
        <authorList>
            <person name="Amadeo P."/>
            <person name="Zhao Q."/>
            <person name="Wortman J."/>
            <person name="Fraser-Liggett C."/>
            <person name="Carlton J."/>
        </authorList>
    </citation>
    <scope>NUCLEOTIDE SEQUENCE</scope>
    <source>
        <strain evidence="3">G3</strain>
    </source>
</reference>
<dbReference type="PROSITE" id="PS51450">
    <property type="entry name" value="LRR"/>
    <property type="match status" value="4"/>
</dbReference>
<dbReference type="Pfam" id="PF13516">
    <property type="entry name" value="LRR_6"/>
    <property type="match status" value="1"/>
</dbReference>
<dbReference type="RefSeq" id="XP_001301922.1">
    <property type="nucleotide sequence ID" value="XM_001301921.1"/>
</dbReference>
<dbReference type="Pfam" id="PF12799">
    <property type="entry name" value="LRR_4"/>
    <property type="match status" value="1"/>
</dbReference>
<dbReference type="OrthoDB" id="1705876at2759"/>
<keyword evidence="2" id="KW-0677">Repeat</keyword>
<evidence type="ECO:0000313" key="3">
    <source>
        <dbReference type="EMBL" id="EAX88992.1"/>
    </source>
</evidence>
<dbReference type="KEGG" id="tva:4746658"/>
<dbReference type="SUPFAM" id="SSF52058">
    <property type="entry name" value="L domain-like"/>
    <property type="match status" value="1"/>
</dbReference>
<dbReference type="VEuPathDB" id="TrichDB:TVAG_356270"/>
<dbReference type="PANTHER" id="PTHR15454:SF56">
    <property type="entry name" value="PROTEIN PHOSPHATASE 1 REGULATORY SUBUNIT 7-RELATED"/>
    <property type="match status" value="1"/>
</dbReference>
<evidence type="ECO:0000256" key="2">
    <source>
        <dbReference type="ARBA" id="ARBA00022737"/>
    </source>
</evidence>
<accession>A2G1H8</accession>
<name>A2G1H8_TRIV3</name>
<proteinExistence type="predicted"/>
<dbReference type="Gene3D" id="3.80.10.10">
    <property type="entry name" value="Ribonuclease Inhibitor"/>
    <property type="match status" value="1"/>
</dbReference>
<dbReference type="eggNOG" id="KOG0531">
    <property type="taxonomic scope" value="Eukaryota"/>
</dbReference>
<dbReference type="PANTHER" id="PTHR15454">
    <property type="entry name" value="NISCHARIN RELATED"/>
    <property type="match status" value="1"/>
</dbReference>
<sequence>MSVEIKDPLILTKQNIKDISTVKIGQVESLIIDHNLLESISNIPKNEKLKFFSASWNKIEVINEDDLNSILNIKELDLSNNLISKIENINQLKSLETLNVSSNRIEVLENVEQLNKLSKIIAPENRIHTVFIKNPLPALEYLDLSFNPISEFNYHQIFPNLKTLILNNCYLTNFLSLSSFKSLTKLSLSHNKITDEADLELPNLISLNISNNNIIDFQSLSKLQNLEFLNASYNPIDNDSFTSKGKFEKISILILSGTKVTKLDLILSKFPNVENLDIKETSGYSEDDFISFISKIKTLSSIDVRGVFYEIPTDTRFSSFAEFQANFHGDLSKYIEFRKRVLEVVKNRPFLFDGIEVQNETEDYTVIQTPKSNKHHGIPQTEVKKPKKEQPLHSFDDVYAGKNAKQILIKLLEENKKLAEKLGLEPRNIDVEKLSDEEIIKLIREISEENDNMRRSIGNNEQFNDKCEIVRKLLRHNEKMQAYLENRERKNIEMPNLNQSNIDPFICDLIDRNRILRAQYEKMIHINDVTLIEKCEIKILERARKAMLPEEPTIIIKGSRHYNTVHQWLNLKITRDFNLKKLVKLATFRDFIIASEKYKWMQLVVSFPSNENYLLVTDNFLFLNPGKYSFILYALDSGKQIVDYTHYNSTNKLKIPTKQSYDTLLTTVDDQQVIYVQNMDRIVPLYSFSIKVY</sequence>
<dbReference type="Proteomes" id="UP000001542">
    <property type="component" value="Unassembled WGS sequence"/>
</dbReference>
<protein>
    <submittedName>
        <fullName evidence="3">Leucine Rich Repeat family protein</fullName>
    </submittedName>
</protein>
<organism evidence="3 4">
    <name type="scientific">Trichomonas vaginalis (strain ATCC PRA-98 / G3)</name>
    <dbReference type="NCBI Taxonomy" id="412133"/>
    <lineage>
        <taxon>Eukaryota</taxon>
        <taxon>Metamonada</taxon>
        <taxon>Parabasalia</taxon>
        <taxon>Trichomonadida</taxon>
        <taxon>Trichomonadidae</taxon>
        <taxon>Trichomonas</taxon>
    </lineage>
</organism>
<evidence type="ECO:0000256" key="1">
    <source>
        <dbReference type="ARBA" id="ARBA00022614"/>
    </source>
</evidence>
<dbReference type="AlphaFoldDB" id="A2G1H8"/>
<dbReference type="SMR" id="A2G1H8"/>
<dbReference type="STRING" id="5722.A2G1H8"/>
<evidence type="ECO:0000313" key="4">
    <source>
        <dbReference type="Proteomes" id="UP000001542"/>
    </source>
</evidence>
<dbReference type="EMBL" id="DS114245">
    <property type="protein sequence ID" value="EAX88992.1"/>
    <property type="molecule type" value="Genomic_DNA"/>
</dbReference>
<dbReference type="SMART" id="SM00365">
    <property type="entry name" value="LRR_SD22"/>
    <property type="match status" value="6"/>
</dbReference>
<gene>
    <name evidence="3" type="ORF">TVAG_356270</name>
</gene>
<reference evidence="3" key="2">
    <citation type="journal article" date="2007" name="Science">
        <title>Draft genome sequence of the sexually transmitted pathogen Trichomonas vaginalis.</title>
        <authorList>
            <person name="Carlton J.M."/>
            <person name="Hirt R.P."/>
            <person name="Silva J.C."/>
            <person name="Delcher A.L."/>
            <person name="Schatz M."/>
            <person name="Zhao Q."/>
            <person name="Wortman J.R."/>
            <person name="Bidwell S.L."/>
            <person name="Alsmark U.C.M."/>
            <person name="Besteiro S."/>
            <person name="Sicheritz-Ponten T."/>
            <person name="Noel C.J."/>
            <person name="Dacks J.B."/>
            <person name="Foster P.G."/>
            <person name="Simillion C."/>
            <person name="Van de Peer Y."/>
            <person name="Miranda-Saavedra D."/>
            <person name="Barton G.J."/>
            <person name="Westrop G.D."/>
            <person name="Mueller S."/>
            <person name="Dessi D."/>
            <person name="Fiori P.L."/>
            <person name="Ren Q."/>
            <person name="Paulsen I."/>
            <person name="Zhang H."/>
            <person name="Bastida-Corcuera F.D."/>
            <person name="Simoes-Barbosa A."/>
            <person name="Brown M.T."/>
            <person name="Hayes R.D."/>
            <person name="Mukherjee M."/>
            <person name="Okumura C.Y."/>
            <person name="Schneider R."/>
            <person name="Smith A.J."/>
            <person name="Vanacova S."/>
            <person name="Villalvazo M."/>
            <person name="Haas B.J."/>
            <person name="Pertea M."/>
            <person name="Feldblyum T.V."/>
            <person name="Utterback T.R."/>
            <person name="Shu C.L."/>
            <person name="Osoegawa K."/>
            <person name="de Jong P.J."/>
            <person name="Hrdy I."/>
            <person name="Horvathova L."/>
            <person name="Zubacova Z."/>
            <person name="Dolezal P."/>
            <person name="Malik S.B."/>
            <person name="Logsdon J.M. Jr."/>
            <person name="Henze K."/>
            <person name="Gupta A."/>
            <person name="Wang C.C."/>
            <person name="Dunne R.L."/>
            <person name="Upcroft J.A."/>
            <person name="Upcroft P."/>
            <person name="White O."/>
            <person name="Salzberg S.L."/>
            <person name="Tang P."/>
            <person name="Chiu C.-H."/>
            <person name="Lee Y.-S."/>
            <person name="Embley T.M."/>
            <person name="Coombs G.H."/>
            <person name="Mottram J.C."/>
            <person name="Tachezy J."/>
            <person name="Fraser-Liggett C.M."/>
            <person name="Johnson P.J."/>
        </authorList>
    </citation>
    <scope>NUCLEOTIDE SEQUENCE [LARGE SCALE GENOMIC DNA]</scope>
    <source>
        <strain evidence="3">G3</strain>
    </source>
</reference>
<dbReference type="InterPro" id="IPR001611">
    <property type="entry name" value="Leu-rich_rpt"/>
</dbReference>
<dbReference type="GO" id="GO:0005737">
    <property type="term" value="C:cytoplasm"/>
    <property type="evidence" value="ECO:0000318"/>
    <property type="project" value="GO_Central"/>
</dbReference>
<dbReference type="SMART" id="SM00369">
    <property type="entry name" value="LRR_TYP"/>
    <property type="match status" value="3"/>
</dbReference>
<dbReference type="InterPro" id="IPR032675">
    <property type="entry name" value="LRR_dom_sf"/>
</dbReference>